<feature type="compositionally biased region" description="Polar residues" evidence="1">
    <location>
        <begin position="54"/>
        <end position="65"/>
    </location>
</feature>
<feature type="compositionally biased region" description="Polar residues" evidence="1">
    <location>
        <begin position="200"/>
        <end position="216"/>
    </location>
</feature>
<dbReference type="Proteomes" id="UP000037035">
    <property type="component" value="Unassembled WGS sequence"/>
</dbReference>
<dbReference type="EMBL" id="LAVV01006986">
    <property type="protein sequence ID" value="KNZ57535.1"/>
    <property type="molecule type" value="Genomic_DNA"/>
</dbReference>
<keyword evidence="3" id="KW-1185">Reference proteome</keyword>
<evidence type="ECO:0000313" key="2">
    <source>
        <dbReference type="EMBL" id="KNZ57535.1"/>
    </source>
</evidence>
<evidence type="ECO:0000313" key="3">
    <source>
        <dbReference type="Proteomes" id="UP000037035"/>
    </source>
</evidence>
<reference evidence="2 3" key="1">
    <citation type="submission" date="2015-08" db="EMBL/GenBank/DDBJ databases">
        <title>Next Generation Sequencing and Analysis of the Genome of Puccinia sorghi L Schw, the Causal Agent of Maize Common Rust.</title>
        <authorList>
            <person name="Rochi L."/>
            <person name="Burguener G."/>
            <person name="Darino M."/>
            <person name="Turjanski A."/>
            <person name="Kreff E."/>
            <person name="Dieguez M.J."/>
            <person name="Sacco F."/>
        </authorList>
    </citation>
    <scope>NUCLEOTIDE SEQUENCE [LARGE SCALE GENOMIC DNA]</scope>
    <source>
        <strain evidence="2 3">RO10H11247</strain>
    </source>
</reference>
<gene>
    <name evidence="2" type="ORF">VP01_2134g2</name>
</gene>
<feature type="region of interest" description="Disordered" evidence="1">
    <location>
        <begin position="194"/>
        <end position="216"/>
    </location>
</feature>
<protein>
    <submittedName>
        <fullName evidence="2">Uncharacterized protein</fullName>
    </submittedName>
</protein>
<proteinExistence type="predicted"/>
<dbReference type="AlphaFoldDB" id="A0A0L6VBN6"/>
<name>A0A0L6VBN6_9BASI</name>
<comment type="caution">
    <text evidence="2">The sequence shown here is derived from an EMBL/GenBank/DDBJ whole genome shotgun (WGS) entry which is preliminary data.</text>
</comment>
<dbReference type="VEuPathDB" id="FungiDB:VP01_2134g2"/>
<feature type="region of interest" description="Disordered" evidence="1">
    <location>
        <begin position="388"/>
        <end position="408"/>
    </location>
</feature>
<feature type="region of interest" description="Disordered" evidence="1">
    <location>
        <begin position="1"/>
        <end position="38"/>
    </location>
</feature>
<feature type="compositionally biased region" description="Polar residues" evidence="1">
    <location>
        <begin position="109"/>
        <end position="119"/>
    </location>
</feature>
<feature type="region of interest" description="Disordered" evidence="1">
    <location>
        <begin position="51"/>
        <end position="127"/>
    </location>
</feature>
<feature type="compositionally biased region" description="Polar residues" evidence="1">
    <location>
        <begin position="392"/>
        <end position="404"/>
    </location>
</feature>
<evidence type="ECO:0000256" key="1">
    <source>
        <dbReference type="SAM" id="MobiDB-lite"/>
    </source>
</evidence>
<sequence>MWPLNDEPSGPVGSKKQESLAKSARSRAKVTRNELYPSENVCTGMVKAAVAKQRPNSSSLASKPLSQRALRPISVNIPTPIRLSPAPARKTGPNRFRSGSESKIHSLQPIASPSDSSRQPPVDSFEPCDLNQVDLAQIPSEPAETCQLSSQNLKTLSNLLKSNQSPHGGLPVPTTDERNSLFKPNEEGISEKFFSLEPTLGSSQRSGGSSDKNNYSSSVDSLVIGPTTLRSAFFDSGIILPGPHCGVDSTGLDEHRTENLSCSSESTLARLALMRLETMILKQRRVDFEPVETKPKLNPSLNKDEPLVQNDLDPASGRNVHSKAPSITKPIAIGKVRCALLESERLLGIKWIHNVDTTLTTNPHITPEVRYHASMLFSLYWGSRSPKVPKQDATQSPEPNTTRDLSQDREAKKKLKLIAATAMACLTLTIKWHFDFCKPLFTLQLMSFCKTTDFRTFRVTPEDLIIAERAILFSYPVAGGLWLDSPHAFLEELIHIIPSLRLLSNVPSYLRLPQGKKYSKNSSESKSNQGTKNDVRWDWPKVVHQVEKTLAKATMWQEVLAFEPSVLCVVALYISLDGVEAGYHENKHDTSITPDTTDMSKLPGQTGKETGLSELKSIGKGEESVSTTPAVVNDTGGPWIWRWIDINDTMDQVCRVTQVSGDDVENCLDWFCQSELF</sequence>
<feature type="region of interest" description="Disordered" evidence="1">
    <location>
        <begin position="160"/>
        <end position="182"/>
    </location>
</feature>
<organism evidence="2 3">
    <name type="scientific">Puccinia sorghi</name>
    <dbReference type="NCBI Taxonomy" id="27349"/>
    <lineage>
        <taxon>Eukaryota</taxon>
        <taxon>Fungi</taxon>
        <taxon>Dikarya</taxon>
        <taxon>Basidiomycota</taxon>
        <taxon>Pucciniomycotina</taxon>
        <taxon>Pucciniomycetes</taxon>
        <taxon>Pucciniales</taxon>
        <taxon>Pucciniaceae</taxon>
        <taxon>Puccinia</taxon>
    </lineage>
</organism>
<dbReference type="OrthoDB" id="2505309at2759"/>
<accession>A0A0L6VBN6</accession>
<feature type="region of interest" description="Disordered" evidence="1">
    <location>
        <begin position="587"/>
        <end position="610"/>
    </location>
</feature>